<evidence type="ECO:0000259" key="1">
    <source>
        <dbReference type="Pfam" id="PF00899"/>
    </source>
</evidence>
<reference evidence="3" key="1">
    <citation type="journal article" date="2019" name="Int. J. Syst. Evol. Microbiol.">
        <title>The Global Catalogue of Microorganisms (GCM) 10K type strain sequencing project: providing services to taxonomists for standard genome sequencing and annotation.</title>
        <authorList>
            <consortium name="The Broad Institute Genomics Platform"/>
            <consortium name="The Broad Institute Genome Sequencing Center for Infectious Disease"/>
            <person name="Wu L."/>
            <person name="Ma J."/>
        </authorList>
    </citation>
    <scope>NUCLEOTIDE SEQUENCE [LARGE SCALE GENOMIC DNA]</scope>
    <source>
        <strain evidence="3">CGMCC 1.15353</strain>
    </source>
</reference>
<dbReference type="InterPro" id="IPR035985">
    <property type="entry name" value="Ubiquitin-activating_enz"/>
</dbReference>
<dbReference type="InterPro" id="IPR000594">
    <property type="entry name" value="ThiF_NAD_FAD-bd"/>
</dbReference>
<gene>
    <name evidence="2" type="ORF">GCM10011389_17280</name>
</gene>
<feature type="domain" description="THIF-type NAD/FAD binding fold" evidence="1">
    <location>
        <begin position="117"/>
        <end position="354"/>
    </location>
</feature>
<dbReference type="InterPro" id="IPR045886">
    <property type="entry name" value="ThiF/MoeB/HesA"/>
</dbReference>
<dbReference type="EMBL" id="BMIN01000006">
    <property type="protein sequence ID" value="GGD10285.1"/>
    <property type="molecule type" value="Genomic_DNA"/>
</dbReference>
<keyword evidence="3" id="KW-1185">Reference proteome</keyword>
<protein>
    <submittedName>
        <fullName evidence="2">Heme biosynthesis protein HemY</fullName>
    </submittedName>
</protein>
<evidence type="ECO:0000313" key="2">
    <source>
        <dbReference type="EMBL" id="GGD10285.1"/>
    </source>
</evidence>
<evidence type="ECO:0000313" key="3">
    <source>
        <dbReference type="Proteomes" id="UP000642571"/>
    </source>
</evidence>
<name>A0ABQ1Q1C7_9BACI</name>
<comment type="caution">
    <text evidence="2">The sequence shown here is derived from an EMBL/GenBank/DDBJ whole genome shotgun (WGS) entry which is preliminary data.</text>
</comment>
<dbReference type="SUPFAM" id="SSF69572">
    <property type="entry name" value="Activating enzymes of the ubiquitin-like proteins"/>
    <property type="match status" value="1"/>
</dbReference>
<dbReference type="Pfam" id="PF00899">
    <property type="entry name" value="ThiF"/>
    <property type="match status" value="1"/>
</dbReference>
<organism evidence="2 3">
    <name type="scientific">Pontibacillus salipaludis</name>
    <dbReference type="NCBI Taxonomy" id="1697394"/>
    <lineage>
        <taxon>Bacteria</taxon>
        <taxon>Bacillati</taxon>
        <taxon>Bacillota</taxon>
        <taxon>Bacilli</taxon>
        <taxon>Bacillales</taxon>
        <taxon>Bacillaceae</taxon>
        <taxon>Pontibacillus</taxon>
    </lineage>
</organism>
<dbReference type="Proteomes" id="UP000642571">
    <property type="component" value="Unassembled WGS sequence"/>
</dbReference>
<dbReference type="RefSeq" id="WP_188652815.1">
    <property type="nucleotide sequence ID" value="NZ_BMIN01000006.1"/>
</dbReference>
<sequence length="373" mass="42397">MAYIRTKPNLIPFIYDENNIRVGGYQHGIARNITTNETELVFNILQELNGDYPREEQLARISSKYELDHEETEGLLHVLTQHGVLEEQDPYAGDMFTEREADLYSRNVNLFSWIDKSPRLNPWELQYKLKTSSAVVLGSGGVGVNIAASLAGLGVGKIRIVDYDKVEESNLNRQMYYSMDDVGKLKVEALQEQLLKKNPHIDIEAVQMKLNNEEDIEKVCKGVDLIILAADEPRYSIEKMVNRVSYRIKTPWIMGAYASTAVNCMAFIPGETPCFNCIDLRQNNEIQGHSQIEVSESIFGFTHAVTAPVAALAGHLASLEAMYHLIGLKPRTTDFVYQINLYTFDTEHIKREHYDGCDVCQTSKEMEEEMWTT</sequence>
<dbReference type="PANTHER" id="PTHR10953">
    <property type="entry name" value="UBIQUITIN-ACTIVATING ENZYME E1"/>
    <property type="match status" value="1"/>
</dbReference>
<dbReference type="Gene3D" id="3.40.50.720">
    <property type="entry name" value="NAD(P)-binding Rossmann-like Domain"/>
    <property type="match status" value="1"/>
</dbReference>
<dbReference type="PANTHER" id="PTHR10953:SF102">
    <property type="entry name" value="ADENYLYLTRANSFERASE AND SULFURTRANSFERASE MOCS3"/>
    <property type="match status" value="1"/>
</dbReference>
<accession>A0ABQ1Q1C7</accession>
<proteinExistence type="predicted"/>